<comment type="caution">
    <text evidence="1">The sequence shown here is derived from an EMBL/GenBank/DDBJ whole genome shotgun (WGS) entry which is preliminary data.</text>
</comment>
<accession>A0ABT7E4T5</accession>
<dbReference type="Proteomes" id="UP001172778">
    <property type="component" value="Unassembled WGS sequence"/>
</dbReference>
<dbReference type="RefSeq" id="WP_308447470.1">
    <property type="nucleotide sequence ID" value="NZ_JARRAF010000299.1"/>
</dbReference>
<feature type="non-terminal residue" evidence="1">
    <location>
        <position position="84"/>
    </location>
</feature>
<dbReference type="EMBL" id="JARRAF010000299">
    <property type="protein sequence ID" value="MDK2127259.1"/>
    <property type="molecule type" value="Genomic_DNA"/>
</dbReference>
<feature type="non-terminal residue" evidence="1">
    <location>
        <position position="1"/>
    </location>
</feature>
<name>A0ABT7E4T5_9NEIS</name>
<evidence type="ECO:0000313" key="2">
    <source>
        <dbReference type="Proteomes" id="UP001172778"/>
    </source>
</evidence>
<reference evidence="1" key="1">
    <citation type="submission" date="2023-03" db="EMBL/GenBank/DDBJ databases">
        <title>Chitinimonas shenzhenensis gen. nov., sp. nov., a novel member of family Burkholderiaceae isolated from activated sludge collected in Shen Zhen, China.</title>
        <authorList>
            <person name="Wang X."/>
        </authorList>
    </citation>
    <scope>NUCLEOTIDE SEQUENCE</scope>
    <source>
        <strain evidence="1">DQS-5</strain>
    </source>
</reference>
<keyword evidence="2" id="KW-1185">Reference proteome</keyword>
<proteinExistence type="predicted"/>
<organism evidence="1 2">
    <name type="scientific">Parachitinimonas caeni</name>
    <dbReference type="NCBI Taxonomy" id="3031301"/>
    <lineage>
        <taxon>Bacteria</taxon>
        <taxon>Pseudomonadati</taxon>
        <taxon>Pseudomonadota</taxon>
        <taxon>Betaproteobacteria</taxon>
        <taxon>Neisseriales</taxon>
        <taxon>Chitinibacteraceae</taxon>
        <taxon>Parachitinimonas</taxon>
    </lineage>
</organism>
<evidence type="ECO:0000313" key="1">
    <source>
        <dbReference type="EMBL" id="MDK2127259.1"/>
    </source>
</evidence>
<sequence length="84" mass="9306">LAFQAFFRRAKAGQTPGFPRFKSSKRFSGFSYPDPAGWKMLQTGKRGGTLRIGSGKGALMLRARGQHRFGEGVKTNDLTITRKN</sequence>
<gene>
    <name evidence="1" type="ORF">PZA18_24795</name>
</gene>
<protein>
    <submittedName>
        <fullName evidence="1">Transposase</fullName>
    </submittedName>
</protein>